<comment type="subcellular location">
    <subcellularLocation>
        <location evidence="1">Cell membrane</location>
        <topology evidence="1">Multi-pass membrane protein</topology>
    </subcellularLocation>
</comment>
<organism evidence="8 9">
    <name type="scientific">Labrys wisconsinensis</name>
    <dbReference type="NCBI Taxonomy" id="425677"/>
    <lineage>
        <taxon>Bacteria</taxon>
        <taxon>Pseudomonadati</taxon>
        <taxon>Pseudomonadota</taxon>
        <taxon>Alphaproteobacteria</taxon>
        <taxon>Hyphomicrobiales</taxon>
        <taxon>Xanthobacteraceae</taxon>
        <taxon>Labrys</taxon>
    </lineage>
</organism>
<dbReference type="SUPFAM" id="SSF103473">
    <property type="entry name" value="MFS general substrate transporter"/>
    <property type="match status" value="1"/>
</dbReference>
<dbReference type="Gene3D" id="1.20.1250.20">
    <property type="entry name" value="MFS general substrate transporter like domains"/>
    <property type="match status" value="1"/>
</dbReference>
<feature type="transmembrane region" description="Helical" evidence="7">
    <location>
        <begin position="383"/>
        <end position="402"/>
    </location>
</feature>
<evidence type="ECO:0000256" key="6">
    <source>
        <dbReference type="ARBA" id="ARBA00023136"/>
    </source>
</evidence>
<evidence type="ECO:0000313" key="8">
    <source>
        <dbReference type="EMBL" id="MDQ0472037.1"/>
    </source>
</evidence>
<dbReference type="InterPro" id="IPR036259">
    <property type="entry name" value="MFS_trans_sf"/>
</dbReference>
<dbReference type="CDD" id="cd06173">
    <property type="entry name" value="MFS_MefA_like"/>
    <property type="match status" value="1"/>
</dbReference>
<feature type="transmembrane region" description="Helical" evidence="7">
    <location>
        <begin position="262"/>
        <end position="284"/>
    </location>
</feature>
<sequence length="427" mass="45164">MRLRQRLGGIGEAFADRNFRLYSVGSIVSWITYFVQQIAFSWAAWELTRSPAWLAAIVLLDALANVLLLPFGGALADRIDRLRMVVTAYGFDFLKALVLTVLAFTGQLTLPVLCVCAVLHGVIHAFSVPASYGMMPRFVARERLPAAIAVSASYTQFAIFAGPAIAGWILVHGGVAAAFATNVAGYLVYFATVCFLRTPEGYRQSRSDRRSFLADVPEGARYILRHGGIRALLAMMLAGDALLATVYQLMPAYSDTLLGAGIGGVSILLGTGGLGATLAALWLAHGGSVRTTPLRVFWAFLLFTLAVGGLAASPALLISVPLMLIFGFAGETARTATLAILQTTVDDAQRGRVMSTRFLLQRAAGGLGALAVGGFAQTVGMRLPMLVVAAVALAAWGIAWTGRSRILAAFDPADEAVPAVSGGRRTP</sequence>
<feature type="transmembrane region" description="Helical" evidence="7">
    <location>
        <begin position="144"/>
        <end position="169"/>
    </location>
</feature>
<comment type="caution">
    <text evidence="8">The sequence shown here is derived from an EMBL/GenBank/DDBJ whole genome shotgun (WGS) entry which is preliminary data.</text>
</comment>
<keyword evidence="4 7" id="KW-0812">Transmembrane</keyword>
<gene>
    <name evidence="8" type="ORF">QO011_005064</name>
</gene>
<evidence type="ECO:0000256" key="7">
    <source>
        <dbReference type="SAM" id="Phobius"/>
    </source>
</evidence>
<keyword evidence="6 7" id="KW-0472">Membrane</keyword>
<protein>
    <submittedName>
        <fullName evidence="8">MFS family permease</fullName>
    </submittedName>
</protein>
<feature type="transmembrane region" description="Helical" evidence="7">
    <location>
        <begin position="231"/>
        <end position="250"/>
    </location>
</feature>
<evidence type="ECO:0000256" key="1">
    <source>
        <dbReference type="ARBA" id="ARBA00004651"/>
    </source>
</evidence>
<evidence type="ECO:0000256" key="3">
    <source>
        <dbReference type="ARBA" id="ARBA00022475"/>
    </source>
</evidence>
<proteinExistence type="predicted"/>
<reference evidence="8 9" key="1">
    <citation type="submission" date="2023-07" db="EMBL/GenBank/DDBJ databases">
        <title>Genomic Encyclopedia of Type Strains, Phase IV (KMG-IV): sequencing the most valuable type-strain genomes for metagenomic binning, comparative biology and taxonomic classification.</title>
        <authorList>
            <person name="Goeker M."/>
        </authorList>
    </citation>
    <scope>NUCLEOTIDE SEQUENCE [LARGE SCALE GENOMIC DNA]</scope>
    <source>
        <strain evidence="8 9">DSM 19619</strain>
    </source>
</reference>
<evidence type="ECO:0000256" key="4">
    <source>
        <dbReference type="ARBA" id="ARBA00022692"/>
    </source>
</evidence>
<dbReference type="RefSeq" id="WP_307278164.1">
    <property type="nucleotide sequence ID" value="NZ_JAUSVX010000010.1"/>
</dbReference>
<dbReference type="InterPro" id="IPR010290">
    <property type="entry name" value="TM_effector"/>
</dbReference>
<keyword evidence="2" id="KW-0813">Transport</keyword>
<feature type="transmembrane region" description="Helical" evidence="7">
    <location>
        <begin position="51"/>
        <end position="72"/>
    </location>
</feature>
<accession>A0ABU0JFX8</accession>
<dbReference type="Proteomes" id="UP001242480">
    <property type="component" value="Unassembled WGS sequence"/>
</dbReference>
<feature type="transmembrane region" description="Helical" evidence="7">
    <location>
        <begin position="296"/>
        <end position="329"/>
    </location>
</feature>
<dbReference type="PANTHER" id="PTHR23513:SF11">
    <property type="entry name" value="STAPHYLOFERRIN A TRANSPORTER"/>
    <property type="match status" value="1"/>
</dbReference>
<feature type="transmembrane region" description="Helical" evidence="7">
    <location>
        <begin position="21"/>
        <end position="45"/>
    </location>
</feature>
<name>A0ABU0JFX8_9HYPH</name>
<feature type="transmembrane region" description="Helical" evidence="7">
    <location>
        <begin position="84"/>
        <end position="104"/>
    </location>
</feature>
<keyword evidence="5 7" id="KW-1133">Transmembrane helix</keyword>
<evidence type="ECO:0000256" key="5">
    <source>
        <dbReference type="ARBA" id="ARBA00022989"/>
    </source>
</evidence>
<dbReference type="Pfam" id="PF05977">
    <property type="entry name" value="MFS_3"/>
    <property type="match status" value="1"/>
</dbReference>
<evidence type="ECO:0000256" key="2">
    <source>
        <dbReference type="ARBA" id="ARBA00022448"/>
    </source>
</evidence>
<evidence type="ECO:0000313" key="9">
    <source>
        <dbReference type="Proteomes" id="UP001242480"/>
    </source>
</evidence>
<keyword evidence="3" id="KW-1003">Cell membrane</keyword>
<keyword evidence="9" id="KW-1185">Reference proteome</keyword>
<feature type="transmembrane region" description="Helical" evidence="7">
    <location>
        <begin position="175"/>
        <end position="196"/>
    </location>
</feature>
<dbReference type="EMBL" id="JAUSVX010000010">
    <property type="protein sequence ID" value="MDQ0472037.1"/>
    <property type="molecule type" value="Genomic_DNA"/>
</dbReference>
<dbReference type="PANTHER" id="PTHR23513">
    <property type="entry name" value="INTEGRAL MEMBRANE EFFLUX PROTEIN-RELATED"/>
    <property type="match status" value="1"/>
</dbReference>
<feature type="transmembrane region" description="Helical" evidence="7">
    <location>
        <begin position="110"/>
        <end position="132"/>
    </location>
</feature>